<evidence type="ECO:0000256" key="1">
    <source>
        <dbReference type="SAM" id="Phobius"/>
    </source>
</evidence>
<evidence type="ECO:0000313" key="2">
    <source>
        <dbReference type="EnsemblMetazoa" id="SCAU004671-PM"/>
    </source>
</evidence>
<protein>
    <submittedName>
        <fullName evidence="2">Uncharacterized protein</fullName>
    </submittedName>
</protein>
<proteinExistence type="predicted"/>
<gene>
    <name evidence="2" type="primary">106096145</name>
</gene>
<name>A0A1I8P484_STOCA</name>
<accession>A0A1I8P484</accession>
<keyword evidence="3" id="KW-1185">Reference proteome</keyword>
<dbReference type="VEuPathDB" id="VectorBase:SCAU004671"/>
<reference evidence="2" key="1">
    <citation type="submission" date="2020-05" db="UniProtKB">
        <authorList>
            <consortium name="EnsemblMetazoa"/>
        </authorList>
    </citation>
    <scope>IDENTIFICATION</scope>
    <source>
        <strain evidence="2">USDA</strain>
    </source>
</reference>
<keyword evidence="1" id="KW-0472">Membrane</keyword>
<dbReference type="EnsemblMetazoa" id="SCAU004671-RM">
    <property type="protein sequence ID" value="SCAU004671-PM"/>
    <property type="gene ID" value="SCAU004671"/>
</dbReference>
<sequence>MRENGIYILAFFLIFLVLPLVYILIRYIIADYLGNRRRRIARTQRNCPNRGLRSQQDRLGGGRETVLRYDRQGNVFTIHDESTRESRYNDIFFIEPNSAEAARIRAQLEKDDKDLPSYEEVMRMTSVTSTTPANTAAMTASNASVNTAETRLSVPPYSEVDPNASSTSLHAVGNATTINSASAATPTTQTQSTPPPPLFAAAVVSSSVTQATLNV</sequence>
<evidence type="ECO:0000313" key="3">
    <source>
        <dbReference type="Proteomes" id="UP000095300"/>
    </source>
</evidence>
<keyword evidence="1" id="KW-0812">Transmembrane</keyword>
<feature type="transmembrane region" description="Helical" evidence="1">
    <location>
        <begin position="6"/>
        <end position="29"/>
    </location>
</feature>
<dbReference type="AlphaFoldDB" id="A0A1I8P484"/>
<dbReference type="OrthoDB" id="8052846at2759"/>
<dbReference type="Proteomes" id="UP000095300">
    <property type="component" value="Unassembled WGS sequence"/>
</dbReference>
<organism evidence="2 3">
    <name type="scientific">Stomoxys calcitrans</name>
    <name type="common">Stable fly</name>
    <name type="synonym">Conops calcitrans</name>
    <dbReference type="NCBI Taxonomy" id="35570"/>
    <lineage>
        <taxon>Eukaryota</taxon>
        <taxon>Metazoa</taxon>
        <taxon>Ecdysozoa</taxon>
        <taxon>Arthropoda</taxon>
        <taxon>Hexapoda</taxon>
        <taxon>Insecta</taxon>
        <taxon>Pterygota</taxon>
        <taxon>Neoptera</taxon>
        <taxon>Endopterygota</taxon>
        <taxon>Diptera</taxon>
        <taxon>Brachycera</taxon>
        <taxon>Muscomorpha</taxon>
        <taxon>Muscoidea</taxon>
        <taxon>Muscidae</taxon>
        <taxon>Stomoxys</taxon>
    </lineage>
</organism>
<keyword evidence="1" id="KW-1133">Transmembrane helix</keyword>